<dbReference type="InterPro" id="IPR039901">
    <property type="entry name" value="Kdotransferase"/>
</dbReference>
<evidence type="ECO:0000256" key="1">
    <source>
        <dbReference type="SAM" id="MobiDB-lite"/>
    </source>
</evidence>
<protein>
    <submittedName>
        <fullName evidence="2">Uncharacterized protein</fullName>
    </submittedName>
</protein>
<dbReference type="PANTHER" id="PTHR42755">
    <property type="entry name" value="3-DEOXY-MANNO-OCTULOSONATE CYTIDYLYLTRANSFERASE"/>
    <property type="match status" value="1"/>
</dbReference>
<organism evidence="2 3">
    <name type="scientific">Rhododendron griersonianum</name>
    <dbReference type="NCBI Taxonomy" id="479676"/>
    <lineage>
        <taxon>Eukaryota</taxon>
        <taxon>Viridiplantae</taxon>
        <taxon>Streptophyta</taxon>
        <taxon>Embryophyta</taxon>
        <taxon>Tracheophyta</taxon>
        <taxon>Spermatophyta</taxon>
        <taxon>Magnoliopsida</taxon>
        <taxon>eudicotyledons</taxon>
        <taxon>Gunneridae</taxon>
        <taxon>Pentapetalae</taxon>
        <taxon>asterids</taxon>
        <taxon>Ericales</taxon>
        <taxon>Ericaceae</taxon>
        <taxon>Ericoideae</taxon>
        <taxon>Rhodoreae</taxon>
        <taxon>Rhododendron</taxon>
    </lineage>
</organism>
<feature type="region of interest" description="Disordered" evidence="1">
    <location>
        <begin position="226"/>
        <end position="245"/>
    </location>
</feature>
<name>A0AAV6KW92_9ERIC</name>
<proteinExistence type="predicted"/>
<dbReference type="EMBL" id="JACTNZ010000003">
    <property type="protein sequence ID" value="KAG5556685.1"/>
    <property type="molecule type" value="Genomic_DNA"/>
</dbReference>
<evidence type="ECO:0000313" key="2">
    <source>
        <dbReference type="EMBL" id="KAG5556685.1"/>
    </source>
</evidence>
<dbReference type="Proteomes" id="UP000823749">
    <property type="component" value="Chromosome 3"/>
</dbReference>
<accession>A0AAV6KW92</accession>
<comment type="caution">
    <text evidence="2">The sequence shown here is derived from an EMBL/GenBank/DDBJ whole genome shotgun (WGS) entry which is preliminary data.</text>
</comment>
<dbReference type="AlphaFoldDB" id="A0AAV6KW92"/>
<dbReference type="GO" id="GO:0009245">
    <property type="term" value="P:lipid A biosynthetic process"/>
    <property type="evidence" value="ECO:0007669"/>
    <property type="project" value="TreeGrafter"/>
</dbReference>
<dbReference type="GO" id="GO:0005886">
    <property type="term" value="C:plasma membrane"/>
    <property type="evidence" value="ECO:0007669"/>
    <property type="project" value="TreeGrafter"/>
</dbReference>
<dbReference type="GO" id="GO:0016740">
    <property type="term" value="F:transferase activity"/>
    <property type="evidence" value="ECO:0007669"/>
    <property type="project" value="InterPro"/>
</dbReference>
<dbReference type="Gene3D" id="3.40.50.2000">
    <property type="entry name" value="Glycogen Phosphorylase B"/>
    <property type="match status" value="2"/>
</dbReference>
<keyword evidence="3" id="KW-1185">Reference proteome</keyword>
<sequence length="257" mass="28231">MAVPGGWRWQRWLLALELEEVDGCWRWLAVAEGFQGQDLLKEELPPFPTTPSLFPTTPRLAGGSPDHPRLSDPREVRYFYRLTPIAVNGGSFFPDLTGHNISEAAAAGCVVLTGHHVGHFAHMVQEMRRLNPLSVLQALQKEGVSVALRSRDDKLMPGTNIYVVDTLGKVRYFYRLTPIAVIGGSFFPDLTGHNISEAAAAGCAVLTGHHVGHFAHMVQEMRRLNPVSSPGEEGHHDQAAQEEDCAAEGRLESIGLR</sequence>
<dbReference type="PANTHER" id="PTHR42755:SF1">
    <property type="entry name" value="3-DEOXY-D-MANNO-OCTULOSONIC ACID TRANSFERASE, MITOCHONDRIAL-RELATED"/>
    <property type="match status" value="1"/>
</dbReference>
<evidence type="ECO:0000313" key="3">
    <source>
        <dbReference type="Proteomes" id="UP000823749"/>
    </source>
</evidence>
<gene>
    <name evidence="2" type="ORF">RHGRI_007076</name>
</gene>
<reference evidence="2" key="1">
    <citation type="submission" date="2020-08" db="EMBL/GenBank/DDBJ databases">
        <title>Plant Genome Project.</title>
        <authorList>
            <person name="Zhang R.-G."/>
        </authorList>
    </citation>
    <scope>NUCLEOTIDE SEQUENCE</scope>
    <source>
        <strain evidence="2">WSP0</strain>
        <tissue evidence="2">Leaf</tissue>
    </source>
</reference>